<feature type="non-terminal residue" evidence="2">
    <location>
        <position position="269"/>
    </location>
</feature>
<sequence length="269" mass="30336">MSQLSTLPKLNSVTPLDTISNSSPIKTAAALLIGDEILNGKITDTNSKFFAKYCFTLGIELKKILVIGDDKEDIISSIKFLANKYDFIITSGGIGPTHDDITYLSIAEAFNCELKLDEYARDRMRHFRRNKNDNFSQEQIDAQLRMVILPQSNGKIDVINYYVCDDLWVPINAVNNQVFILPGVSQLFQKLLTNLKPYIIGRIDTSESASFERFYVKTPKKESVMAPLLSKLQEQYDSKYGVGEIKIGSYPHMGLQINTVSIIGRKKLH</sequence>
<dbReference type="Proteomes" id="UP000095038">
    <property type="component" value="Unassembled WGS sequence"/>
</dbReference>
<dbReference type="SMART" id="SM00852">
    <property type="entry name" value="MoCF_biosynth"/>
    <property type="match status" value="1"/>
</dbReference>
<dbReference type="STRING" id="1344418.A0A1D2VPS3"/>
<dbReference type="Gene3D" id="3.40.980.10">
    <property type="entry name" value="MoaB/Mog-like domain"/>
    <property type="match status" value="1"/>
</dbReference>
<organism evidence="2 3">
    <name type="scientific">Ascoidea rubescens DSM 1968</name>
    <dbReference type="NCBI Taxonomy" id="1344418"/>
    <lineage>
        <taxon>Eukaryota</taxon>
        <taxon>Fungi</taxon>
        <taxon>Dikarya</taxon>
        <taxon>Ascomycota</taxon>
        <taxon>Saccharomycotina</taxon>
        <taxon>Saccharomycetes</taxon>
        <taxon>Ascoideaceae</taxon>
        <taxon>Ascoidea</taxon>
    </lineage>
</organism>
<dbReference type="RefSeq" id="XP_020049929.1">
    <property type="nucleotide sequence ID" value="XM_020192289.1"/>
</dbReference>
<proteinExistence type="predicted"/>
<dbReference type="FunCoup" id="A0A1D2VPS3">
    <property type="interactions" value="16"/>
</dbReference>
<feature type="domain" description="MoaB/Mog" evidence="1">
    <location>
        <begin position="29"/>
        <end position="202"/>
    </location>
</feature>
<dbReference type="InterPro" id="IPR001453">
    <property type="entry name" value="MoaB/Mog_dom"/>
</dbReference>
<keyword evidence="3" id="KW-1185">Reference proteome</keyword>
<evidence type="ECO:0000313" key="3">
    <source>
        <dbReference type="Proteomes" id="UP000095038"/>
    </source>
</evidence>
<dbReference type="GO" id="GO:0047884">
    <property type="term" value="F:FAD diphosphatase activity"/>
    <property type="evidence" value="ECO:0007669"/>
    <property type="project" value="EnsemblFungi"/>
</dbReference>
<dbReference type="Pfam" id="PF00994">
    <property type="entry name" value="MoCF_biosynth"/>
    <property type="match status" value="1"/>
</dbReference>
<reference evidence="3" key="1">
    <citation type="submission" date="2016-05" db="EMBL/GenBank/DDBJ databases">
        <title>Comparative genomics of biotechnologically important yeasts.</title>
        <authorList>
            <consortium name="DOE Joint Genome Institute"/>
            <person name="Riley R."/>
            <person name="Haridas S."/>
            <person name="Wolfe K.H."/>
            <person name="Lopes M.R."/>
            <person name="Hittinger C.T."/>
            <person name="Goker M."/>
            <person name="Salamov A."/>
            <person name="Wisecaver J."/>
            <person name="Long T.M."/>
            <person name="Aerts A.L."/>
            <person name="Barry K."/>
            <person name="Choi C."/>
            <person name="Clum A."/>
            <person name="Coughlan A.Y."/>
            <person name="Deshpande S."/>
            <person name="Douglass A.P."/>
            <person name="Hanson S.J."/>
            <person name="Klenk H.-P."/>
            <person name="Labutti K."/>
            <person name="Lapidus A."/>
            <person name="Lindquist E."/>
            <person name="Lipzen A."/>
            <person name="Meier-Kolthoff J.P."/>
            <person name="Ohm R.A."/>
            <person name="Otillar R.P."/>
            <person name="Pangilinan J."/>
            <person name="Peng Y."/>
            <person name="Rokas A."/>
            <person name="Rosa C.A."/>
            <person name="Scheuner C."/>
            <person name="Sibirny A.A."/>
            <person name="Slot J.C."/>
            <person name="Stielow J.B."/>
            <person name="Sun H."/>
            <person name="Kurtzman C.P."/>
            <person name="Blackwell M."/>
            <person name="Grigoriev I.V."/>
            <person name="Jeffries T.W."/>
        </authorList>
    </citation>
    <scope>NUCLEOTIDE SEQUENCE [LARGE SCALE GENOMIC DNA]</scope>
    <source>
        <strain evidence="3">DSM 1968</strain>
    </source>
</reference>
<dbReference type="OrthoDB" id="448496at2759"/>
<dbReference type="SUPFAM" id="SSF53218">
    <property type="entry name" value="Molybdenum cofactor biosynthesis proteins"/>
    <property type="match status" value="1"/>
</dbReference>
<dbReference type="GeneID" id="30965925"/>
<protein>
    <submittedName>
        <fullName evidence="2">Molybdopterin binding protein</fullName>
    </submittedName>
</protein>
<dbReference type="PANTHER" id="PTHR47675:SF1">
    <property type="entry name" value="MOLYBDOPTERIN BINDING DOMAIN PROTEIN (AFU_ORTHOLOGUE AFUA_5G11210)"/>
    <property type="match status" value="1"/>
</dbReference>
<dbReference type="GO" id="GO:0042726">
    <property type="term" value="P:flavin-containing compound metabolic process"/>
    <property type="evidence" value="ECO:0007669"/>
    <property type="project" value="EnsemblFungi"/>
</dbReference>
<dbReference type="AlphaFoldDB" id="A0A1D2VPS3"/>
<dbReference type="PANTHER" id="PTHR47675">
    <property type="entry name" value="MOLYBDOPTERIN BINDING DOMAIN PROTEIN (AFU_ORTHOLOGUE AFUA_5G11210)"/>
    <property type="match status" value="1"/>
</dbReference>
<accession>A0A1D2VPS3</accession>
<name>A0A1D2VPS3_9ASCO</name>
<evidence type="ECO:0000313" key="2">
    <source>
        <dbReference type="EMBL" id="ODV63622.1"/>
    </source>
</evidence>
<evidence type="ECO:0000259" key="1">
    <source>
        <dbReference type="SMART" id="SM00852"/>
    </source>
</evidence>
<gene>
    <name evidence="2" type="ORF">ASCRUDRAFT_73431</name>
</gene>
<dbReference type="InParanoid" id="A0A1D2VPS3"/>
<dbReference type="InterPro" id="IPR036425">
    <property type="entry name" value="MoaB/Mog-like_dom_sf"/>
</dbReference>
<dbReference type="EMBL" id="KV454475">
    <property type="protein sequence ID" value="ODV63622.1"/>
    <property type="molecule type" value="Genomic_DNA"/>
</dbReference>
<dbReference type="CDD" id="cd00885">
    <property type="entry name" value="cinA"/>
    <property type="match status" value="1"/>
</dbReference>